<evidence type="ECO:0000256" key="1">
    <source>
        <dbReference type="ARBA" id="ARBA00023122"/>
    </source>
</evidence>
<dbReference type="PROSITE" id="PS51371">
    <property type="entry name" value="CBS"/>
    <property type="match status" value="2"/>
</dbReference>
<organism evidence="6 8">
    <name type="scientific">Flavobacterium glycines</name>
    <dbReference type="NCBI Taxonomy" id="551990"/>
    <lineage>
        <taxon>Bacteria</taxon>
        <taxon>Pseudomonadati</taxon>
        <taxon>Bacteroidota</taxon>
        <taxon>Flavobacteriia</taxon>
        <taxon>Flavobacteriales</taxon>
        <taxon>Flavobacteriaceae</taxon>
        <taxon>Flavobacterium</taxon>
    </lineage>
</organism>
<evidence type="ECO:0000313" key="10">
    <source>
        <dbReference type="Proteomes" id="UP000321579"/>
    </source>
</evidence>
<dbReference type="Pfam" id="PF03445">
    <property type="entry name" value="DUF294"/>
    <property type="match status" value="1"/>
</dbReference>
<dbReference type="PANTHER" id="PTHR43080">
    <property type="entry name" value="CBS DOMAIN-CONTAINING PROTEIN CBSX3, MITOCHONDRIAL"/>
    <property type="match status" value="1"/>
</dbReference>
<feature type="domain" description="CBS" evidence="4">
    <location>
        <begin position="242"/>
        <end position="301"/>
    </location>
</feature>
<dbReference type="InterPro" id="IPR018821">
    <property type="entry name" value="DUF294_put_nucleoTrafse_sb-bd"/>
</dbReference>
<dbReference type="EMBL" id="LVEO01000030">
    <property type="protein sequence ID" value="OCB68635.1"/>
    <property type="molecule type" value="Genomic_DNA"/>
</dbReference>
<comment type="caution">
    <text evidence="6">The sequence shown here is derived from an EMBL/GenBank/DDBJ whole genome shotgun (WGS) entry which is preliminary data.</text>
</comment>
<dbReference type="Proteomes" id="UP000093226">
    <property type="component" value="Unassembled WGS sequence"/>
</dbReference>
<sequence>MKNTISQRVADFLKHFPPFNFLDQYDIEKLSEKVSIIYKEKGAIIFEENEETHDSFYVVHKGAVELRRKSQNNILDMCDEGDIFGLRPLIAHENYKMEAIAHEESILYAIPIAIFKPYAIKNHNVGGFIIDSFASNTQNPFSKSHSKKLYGEFLEDENMGADVIDTDNKILDLQPIKYSKKIITCSRVATAKEIAKTMTKKNVGAMLVVEDMLPIGIITDKDLRNKIVTGDYSINTTADVIMNSPVITYSKKMTITQAQMAMMKSNISHLCLTKDGTPNTKVVGILSKHDVMVALGNNPAVLIKALKRVKKVKEIKPIRAKIMQLLQGYLDQNIPITLTSKIITELNDTCIQRVIELSLAKMKTSPPARFSWLALGSQGRSEQLLHTDQDNALIYEDVPEIIQEKTRKYFLELASEVNKGLFEIGYEYCPAEMMASNPKWCLSLKQWKELVHNWISKPGKDEVLLSFIFFDYSLSYGDRDLANQLSDYIFGDIDANPIFYVHLVSGALQSPSPTGFFRQFLVEQDGAHKDFFDIKRRALMPLADAARVLILSHSVKGISNTPERFEKLAELEPQNKDLYLSCAYSYKTLLKFRTKQGLLHHDSGQFIELEALTKLEKVKLKATFKTIKELQEVISIRFNPGKITI</sequence>
<dbReference type="InterPro" id="IPR000644">
    <property type="entry name" value="CBS_dom"/>
</dbReference>
<dbReference type="EMBL" id="FNEO01000005">
    <property type="protein sequence ID" value="SDJ62638.1"/>
    <property type="molecule type" value="Genomic_DNA"/>
</dbReference>
<dbReference type="Pfam" id="PF00571">
    <property type="entry name" value="CBS"/>
    <property type="match status" value="2"/>
</dbReference>
<dbReference type="Pfam" id="PF00027">
    <property type="entry name" value="cNMP_binding"/>
    <property type="match status" value="1"/>
</dbReference>
<dbReference type="AlphaFoldDB" id="A0A1B9DG39"/>
<dbReference type="PANTHER" id="PTHR43080:SF2">
    <property type="entry name" value="CBS DOMAIN-CONTAINING PROTEIN"/>
    <property type="match status" value="1"/>
</dbReference>
<protein>
    <submittedName>
        <fullName evidence="7">CBS domain-containing protein</fullName>
    </submittedName>
    <submittedName>
        <fullName evidence="6">Nucleotidyltransferase</fullName>
    </submittedName>
</protein>
<evidence type="ECO:0000313" key="5">
    <source>
        <dbReference type="EMBL" id="GEL11508.1"/>
    </source>
</evidence>
<reference evidence="7 9" key="3">
    <citation type="submission" date="2016-10" db="EMBL/GenBank/DDBJ databases">
        <authorList>
            <person name="Varghese N."/>
            <person name="Submissions S."/>
        </authorList>
    </citation>
    <scope>NUCLEOTIDE SEQUENCE [LARGE SCALE GENOMIC DNA]</scope>
    <source>
        <strain evidence="7 9">Gm-149</strain>
    </source>
</reference>
<keyword evidence="9" id="KW-1185">Reference proteome</keyword>
<gene>
    <name evidence="6" type="ORF">FBGL_15665</name>
    <name evidence="5" type="ORF">FGL01_22470</name>
    <name evidence="7" type="ORF">SAMN05192550_2440</name>
</gene>
<dbReference type="InterPro" id="IPR005105">
    <property type="entry name" value="GlnD_Uridyltrans_N"/>
</dbReference>
<keyword evidence="1 2" id="KW-0129">CBS domain</keyword>
<reference evidence="5 10" key="4">
    <citation type="submission" date="2019-07" db="EMBL/GenBank/DDBJ databases">
        <title>Whole genome shotgun sequence of Flavobacterium glycines NBRC 105008.</title>
        <authorList>
            <person name="Hosoyama A."/>
            <person name="Uohara A."/>
            <person name="Ohji S."/>
            <person name="Ichikawa N."/>
        </authorList>
    </citation>
    <scope>NUCLEOTIDE SEQUENCE [LARGE SCALE GENOMIC DNA]</scope>
    <source>
        <strain evidence="5 10">NBRC 105008</strain>
    </source>
</reference>
<dbReference type="Proteomes" id="UP000321579">
    <property type="component" value="Unassembled WGS sequence"/>
</dbReference>
<evidence type="ECO:0000313" key="6">
    <source>
        <dbReference type="EMBL" id="OCB68635.1"/>
    </source>
</evidence>
<dbReference type="SUPFAM" id="SSF54631">
    <property type="entry name" value="CBS-domain pair"/>
    <property type="match status" value="1"/>
</dbReference>
<dbReference type="Gene3D" id="3.10.580.10">
    <property type="entry name" value="CBS-domain"/>
    <property type="match status" value="1"/>
</dbReference>
<dbReference type="PROSITE" id="PS50042">
    <property type="entry name" value="CNMP_BINDING_3"/>
    <property type="match status" value="1"/>
</dbReference>
<dbReference type="CDD" id="cd05401">
    <property type="entry name" value="NT_GlnE_GlnD_like"/>
    <property type="match status" value="1"/>
</dbReference>
<dbReference type="Proteomes" id="UP000182367">
    <property type="component" value="Unassembled WGS sequence"/>
</dbReference>
<evidence type="ECO:0000313" key="7">
    <source>
        <dbReference type="EMBL" id="SDJ62638.1"/>
    </source>
</evidence>
<dbReference type="Pfam" id="PF10335">
    <property type="entry name" value="DUF294_C"/>
    <property type="match status" value="1"/>
</dbReference>
<dbReference type="RefSeq" id="WP_066330036.1">
    <property type="nucleotide sequence ID" value="NZ_BJVF01000004.1"/>
</dbReference>
<dbReference type="OrthoDB" id="9810963at2"/>
<keyword evidence="6" id="KW-0808">Transferase</keyword>
<name>A0A1B9DG39_9FLAO</name>
<dbReference type="STRING" id="551990.SAMN05192550_2440"/>
<dbReference type="InterPro" id="IPR051257">
    <property type="entry name" value="Diverse_CBS-Domain"/>
</dbReference>
<evidence type="ECO:0000259" key="4">
    <source>
        <dbReference type="PROSITE" id="PS51371"/>
    </source>
</evidence>
<evidence type="ECO:0000256" key="2">
    <source>
        <dbReference type="PROSITE-ProRule" id="PRU00703"/>
    </source>
</evidence>
<reference evidence="8" key="1">
    <citation type="submission" date="2016-03" db="EMBL/GenBank/DDBJ databases">
        <title>Draft genome sequence of Paenibacillus glacialis DSM 22343.</title>
        <authorList>
            <person name="Shin S.-K."/>
            <person name="Yi H."/>
        </authorList>
    </citation>
    <scope>NUCLEOTIDE SEQUENCE [LARGE SCALE GENOMIC DNA]</scope>
    <source>
        <strain evidence="8">NBRC 105008</strain>
    </source>
</reference>
<dbReference type="EMBL" id="BJVF01000004">
    <property type="protein sequence ID" value="GEL11508.1"/>
    <property type="molecule type" value="Genomic_DNA"/>
</dbReference>
<dbReference type="SMART" id="SM00116">
    <property type="entry name" value="CBS"/>
    <property type="match status" value="2"/>
</dbReference>
<feature type="domain" description="Cyclic nucleotide-binding" evidence="3">
    <location>
        <begin position="18"/>
        <end position="136"/>
    </location>
</feature>
<evidence type="ECO:0000313" key="8">
    <source>
        <dbReference type="Proteomes" id="UP000093226"/>
    </source>
</evidence>
<dbReference type="SUPFAM" id="SSF51206">
    <property type="entry name" value="cAMP-binding domain-like"/>
    <property type="match status" value="1"/>
</dbReference>
<dbReference type="Gene3D" id="2.60.120.10">
    <property type="entry name" value="Jelly Rolls"/>
    <property type="match status" value="1"/>
</dbReference>
<dbReference type="GO" id="GO:0008773">
    <property type="term" value="F:[protein-PII] uridylyltransferase activity"/>
    <property type="evidence" value="ECO:0007669"/>
    <property type="project" value="InterPro"/>
</dbReference>
<accession>A0A1B9DG39</accession>
<dbReference type="CDD" id="cd00038">
    <property type="entry name" value="CAP_ED"/>
    <property type="match status" value="1"/>
</dbReference>
<dbReference type="InterPro" id="IPR046342">
    <property type="entry name" value="CBS_dom_sf"/>
</dbReference>
<reference evidence="6" key="2">
    <citation type="submission" date="2016-03" db="EMBL/GenBank/DDBJ databases">
        <authorList>
            <person name="Ploux O."/>
        </authorList>
    </citation>
    <scope>NUCLEOTIDE SEQUENCE</scope>
    <source>
        <strain evidence="6">NBRC 105008</strain>
    </source>
</reference>
<evidence type="ECO:0000313" key="9">
    <source>
        <dbReference type="Proteomes" id="UP000182367"/>
    </source>
</evidence>
<dbReference type="InterPro" id="IPR018490">
    <property type="entry name" value="cNMP-bd_dom_sf"/>
</dbReference>
<dbReference type="InterPro" id="IPR014710">
    <property type="entry name" value="RmlC-like_jellyroll"/>
</dbReference>
<proteinExistence type="predicted"/>
<dbReference type="InterPro" id="IPR000595">
    <property type="entry name" value="cNMP-bd_dom"/>
</dbReference>
<evidence type="ECO:0000259" key="3">
    <source>
        <dbReference type="PROSITE" id="PS50042"/>
    </source>
</evidence>
<feature type="domain" description="CBS" evidence="4">
    <location>
        <begin position="178"/>
        <end position="233"/>
    </location>
</feature>